<name>A0ACC3A300_9EURO</name>
<comment type="caution">
    <text evidence="1">The sequence shown here is derived from an EMBL/GenBank/DDBJ whole genome shotgun (WGS) entry which is preliminary data.</text>
</comment>
<dbReference type="Proteomes" id="UP001172386">
    <property type="component" value="Unassembled WGS sequence"/>
</dbReference>
<accession>A0ACC3A300</accession>
<organism evidence="1 2">
    <name type="scientific">Neophaeococcomyces mojaviensis</name>
    <dbReference type="NCBI Taxonomy" id="3383035"/>
    <lineage>
        <taxon>Eukaryota</taxon>
        <taxon>Fungi</taxon>
        <taxon>Dikarya</taxon>
        <taxon>Ascomycota</taxon>
        <taxon>Pezizomycotina</taxon>
        <taxon>Eurotiomycetes</taxon>
        <taxon>Chaetothyriomycetidae</taxon>
        <taxon>Chaetothyriales</taxon>
        <taxon>Chaetothyriales incertae sedis</taxon>
        <taxon>Neophaeococcomyces</taxon>
    </lineage>
</organism>
<sequence length="250" mass="27761">MEFTNSIQSQLHDQDAQDRTLQVSFSWVKNTITITEPGNDDPIYHGKLNPWTLKTVYRTGSPTVKGIDSESNIIGHASIGLFKPDCETDIRGRPIRLSAAKRLLTIYNYPSLAYATNPGRPAVMTWKSNSCFKAFDFDLLDEDGKLVGRFNPRCLSVRKAATVELFGAKAWDQQAAEEVLITGLTLYICMVYRASSPVPLVGALISRPGKDYKVTEQQAKEEGERYKAANTPDVWDNVIGGATVNDRPSQ</sequence>
<reference evidence="1" key="1">
    <citation type="submission" date="2022-10" db="EMBL/GenBank/DDBJ databases">
        <title>Culturing micro-colonial fungi from biological soil crusts in the Mojave desert and describing Neophaeococcomyces mojavensis, and introducing the new genera and species Taxawa tesnikishii.</title>
        <authorList>
            <person name="Kurbessoian T."/>
            <person name="Stajich J.E."/>
        </authorList>
    </citation>
    <scope>NUCLEOTIDE SEQUENCE</scope>
    <source>
        <strain evidence="1">JES_112</strain>
    </source>
</reference>
<evidence type="ECO:0000313" key="2">
    <source>
        <dbReference type="Proteomes" id="UP001172386"/>
    </source>
</evidence>
<gene>
    <name evidence="1" type="ORF">H2198_006383</name>
</gene>
<evidence type="ECO:0000313" key="1">
    <source>
        <dbReference type="EMBL" id="KAJ9654568.1"/>
    </source>
</evidence>
<protein>
    <submittedName>
        <fullName evidence="1">Uncharacterized protein</fullName>
    </submittedName>
</protein>
<proteinExistence type="predicted"/>
<keyword evidence="2" id="KW-1185">Reference proteome</keyword>
<dbReference type="EMBL" id="JAPDRQ010000117">
    <property type="protein sequence ID" value="KAJ9654568.1"/>
    <property type="molecule type" value="Genomic_DNA"/>
</dbReference>